<gene>
    <name evidence="2" type="ORF">RHTO0S_10e05006g</name>
</gene>
<feature type="region of interest" description="Disordered" evidence="1">
    <location>
        <begin position="161"/>
        <end position="230"/>
    </location>
</feature>
<evidence type="ECO:0000256" key="1">
    <source>
        <dbReference type="SAM" id="MobiDB-lite"/>
    </source>
</evidence>
<feature type="region of interest" description="Disordered" evidence="1">
    <location>
        <begin position="248"/>
        <end position="313"/>
    </location>
</feature>
<sequence>MAHTGQPVSISVHPDLRDDWTALVNAVELFISNDPGCREYTRTRAYALFPPPFVTPDWPAVQHALVTQFGAEQGDDQAGIETGVYGAAYIAGVLKKTLVPDDRLCMHAIKVWLRRFTNALESCNTRIVQPNKIASPTPSTRDAFAATAVALTATSSASYKVGESSSSLVRTPSNSSSTSSDSTDASQKGRNAESPTPFSTPESLDERTTRQARHASAPSPSPKPEVKLEDVALDPIVRPIATTRLLRPKTEELGPVPALNDGRRRSSRLTRSRSPSPDLEDTKPFASPVPARKKRQTAAASPSPPPLPQFGAPQTSAAQYFASVLKGFRGLDGLDLEPDAPLRNPRLAALDCAFKHRSIAGPKVQAMFHGFSDNGYEASRNFVAIWPKHNLCAPDTFAYGRPIAILADEDKLKQYIEVIVPPHRSADEARPLKRCKPVDAPECV</sequence>
<feature type="compositionally biased region" description="Low complexity" evidence="1">
    <location>
        <begin position="161"/>
        <end position="186"/>
    </location>
</feature>
<name>A0A061B5M3_RHOTO</name>
<evidence type="ECO:0000313" key="2">
    <source>
        <dbReference type="EMBL" id="CDR45100.1"/>
    </source>
</evidence>
<reference evidence="2" key="1">
    <citation type="journal article" date="2014" name="Genome Announc.">
        <title>Draft genome sequence of Rhodosporidium toruloides CECT1137, an oleaginous yeast of biotechnological interest.</title>
        <authorList>
            <person name="Morin N."/>
            <person name="Calcas X."/>
            <person name="Devillers H."/>
            <person name="Durrens P."/>
            <person name="Sherman D.J."/>
            <person name="Nicaud J.-M."/>
            <person name="Neuveglise C."/>
        </authorList>
    </citation>
    <scope>NUCLEOTIDE SEQUENCE</scope>
    <source>
        <strain evidence="2">CECT1137</strain>
    </source>
</reference>
<dbReference type="OrthoDB" id="10405036at2759"/>
<accession>A0A061B5M3</accession>
<dbReference type="AlphaFoldDB" id="A0A061B5M3"/>
<feature type="compositionally biased region" description="Polar residues" evidence="1">
    <location>
        <begin position="193"/>
        <end position="202"/>
    </location>
</feature>
<proteinExistence type="predicted"/>
<organism evidence="2">
    <name type="scientific">Rhodotorula toruloides</name>
    <name type="common">Yeast</name>
    <name type="synonym">Rhodosporidium toruloides</name>
    <dbReference type="NCBI Taxonomy" id="5286"/>
    <lineage>
        <taxon>Eukaryota</taxon>
        <taxon>Fungi</taxon>
        <taxon>Dikarya</taxon>
        <taxon>Basidiomycota</taxon>
        <taxon>Pucciniomycotina</taxon>
        <taxon>Microbotryomycetes</taxon>
        <taxon>Sporidiobolales</taxon>
        <taxon>Sporidiobolaceae</taxon>
        <taxon>Rhodotorula</taxon>
    </lineage>
</organism>
<dbReference type="EMBL" id="LK052945">
    <property type="protein sequence ID" value="CDR45100.1"/>
    <property type="molecule type" value="Genomic_DNA"/>
</dbReference>
<protein>
    <submittedName>
        <fullName evidence="2">RHTO0S10e05006g3_1</fullName>
    </submittedName>
</protein>